<keyword evidence="2" id="KW-1185">Reference proteome</keyword>
<gene>
    <name evidence="1" type="ORF">GCM10007147_16420</name>
</gene>
<dbReference type="EMBL" id="BMXL01000006">
    <property type="protein sequence ID" value="GHD22305.1"/>
    <property type="molecule type" value="Genomic_DNA"/>
</dbReference>
<comment type="caution">
    <text evidence="1">The sequence shown here is derived from an EMBL/GenBank/DDBJ whole genome shotgun (WGS) entry which is preliminary data.</text>
</comment>
<proteinExistence type="predicted"/>
<dbReference type="AlphaFoldDB" id="A0A918XBI7"/>
<name>A0A918XBI7_9ACTN</name>
<evidence type="ECO:0000313" key="2">
    <source>
        <dbReference type="Proteomes" id="UP000654947"/>
    </source>
</evidence>
<organism evidence="1 2">
    <name type="scientific">Nocardiopsis kunsanensis</name>
    <dbReference type="NCBI Taxonomy" id="141693"/>
    <lineage>
        <taxon>Bacteria</taxon>
        <taxon>Bacillati</taxon>
        <taxon>Actinomycetota</taxon>
        <taxon>Actinomycetes</taxon>
        <taxon>Streptosporangiales</taxon>
        <taxon>Nocardiopsidaceae</taxon>
        <taxon>Nocardiopsis</taxon>
    </lineage>
</organism>
<accession>A0A918XBI7</accession>
<dbReference type="Proteomes" id="UP000654947">
    <property type="component" value="Unassembled WGS sequence"/>
</dbReference>
<protein>
    <submittedName>
        <fullName evidence="1">Uncharacterized protein</fullName>
    </submittedName>
</protein>
<sequence length="67" mass="7053">MIRRGSLTGRSSASFWGAPLSALVVTQYPTAPTISSTSATAPPTRSGPVRRWGLFIRVVGAYLACEA</sequence>
<evidence type="ECO:0000313" key="1">
    <source>
        <dbReference type="EMBL" id="GHD22305.1"/>
    </source>
</evidence>
<reference evidence="1 2" key="1">
    <citation type="journal article" date="2014" name="Int. J. Syst. Evol. Microbiol.">
        <title>Complete genome sequence of Corynebacterium casei LMG S-19264T (=DSM 44701T), isolated from a smear-ripened cheese.</title>
        <authorList>
            <consortium name="US DOE Joint Genome Institute (JGI-PGF)"/>
            <person name="Walter F."/>
            <person name="Albersmeier A."/>
            <person name="Kalinowski J."/>
            <person name="Ruckert C."/>
        </authorList>
    </citation>
    <scope>NUCLEOTIDE SEQUENCE [LARGE SCALE GENOMIC DNA]</scope>
    <source>
        <strain evidence="1 2">KCTC 19473</strain>
    </source>
</reference>